<name>A0A9D2LWI5_9FIRM</name>
<proteinExistence type="predicted"/>
<reference evidence="1" key="2">
    <citation type="submission" date="2021-04" db="EMBL/GenBank/DDBJ databases">
        <authorList>
            <person name="Gilroy R."/>
        </authorList>
    </citation>
    <scope>NUCLEOTIDE SEQUENCE</scope>
    <source>
        <strain evidence="1">ChiBcolR8-3208</strain>
    </source>
</reference>
<gene>
    <name evidence="1" type="ORF">H9942_03075</name>
</gene>
<dbReference type="AlphaFoldDB" id="A0A9D2LWI5"/>
<evidence type="ECO:0000313" key="2">
    <source>
        <dbReference type="Proteomes" id="UP000824214"/>
    </source>
</evidence>
<reference evidence="1" key="1">
    <citation type="journal article" date="2021" name="PeerJ">
        <title>Extensive microbial diversity within the chicken gut microbiome revealed by metagenomics and culture.</title>
        <authorList>
            <person name="Gilroy R."/>
            <person name="Ravi A."/>
            <person name="Getino M."/>
            <person name="Pursley I."/>
            <person name="Horton D.L."/>
            <person name="Alikhan N.F."/>
            <person name="Baker D."/>
            <person name="Gharbi K."/>
            <person name="Hall N."/>
            <person name="Watson M."/>
            <person name="Adriaenssens E.M."/>
            <person name="Foster-Nyarko E."/>
            <person name="Jarju S."/>
            <person name="Secka A."/>
            <person name="Antonio M."/>
            <person name="Oren A."/>
            <person name="Chaudhuri R.R."/>
            <person name="La Ragione R."/>
            <person name="Hildebrand F."/>
            <person name="Pallen M.J."/>
        </authorList>
    </citation>
    <scope>NUCLEOTIDE SEQUENCE</scope>
    <source>
        <strain evidence="1">ChiBcolR8-3208</strain>
    </source>
</reference>
<accession>A0A9D2LWI5</accession>
<comment type="caution">
    <text evidence="1">The sequence shown here is derived from an EMBL/GenBank/DDBJ whole genome shotgun (WGS) entry which is preliminary data.</text>
</comment>
<evidence type="ECO:0000313" key="1">
    <source>
        <dbReference type="EMBL" id="HJB37035.1"/>
    </source>
</evidence>
<dbReference type="Proteomes" id="UP000824214">
    <property type="component" value="Unassembled WGS sequence"/>
</dbReference>
<protein>
    <submittedName>
        <fullName evidence="1">Uncharacterized protein</fullName>
    </submittedName>
</protein>
<sequence>MIPCQATCGSYCEGCHKNCAKWKVLQAKNRRERQKKKDYLHYYNQLNSAVLRQYLSMQPHSYYR</sequence>
<organism evidence="1 2">
    <name type="scientific">Candidatus Acutalibacter ornithocaccae</name>
    <dbReference type="NCBI Taxonomy" id="2838416"/>
    <lineage>
        <taxon>Bacteria</taxon>
        <taxon>Bacillati</taxon>
        <taxon>Bacillota</taxon>
        <taxon>Clostridia</taxon>
        <taxon>Eubacteriales</taxon>
        <taxon>Acutalibacteraceae</taxon>
        <taxon>Acutalibacter</taxon>
    </lineage>
</organism>
<dbReference type="EMBL" id="DWXZ01000054">
    <property type="protein sequence ID" value="HJB37035.1"/>
    <property type="molecule type" value="Genomic_DNA"/>
</dbReference>